<accession>A0ABT0WN14</accession>
<dbReference type="Pfam" id="PF01011">
    <property type="entry name" value="PQQ"/>
    <property type="match status" value="1"/>
</dbReference>
<sequence length="816" mass="87414">MTASARPGPLLVITAVIFILLGLALVGGGAWLVSLGGSWYYVVAGIGMIVAGALVWKRRRSAQLFLALLLFGTLIWSVIEVKFDWWQLLPRLDIWFAAAVWLLLPFIDRRLDPSLIAGAKPRDAGKSALLAAVVVTAAVGVFSLFQDYTTLHGEVPAENMAAVPAGDFAPGVAPNDWAAYGRSGYGDRYAPAAQITPANAAQLKQAWVYNTGDFKGPTDPGEIANEVTPLKVNGMLYLCTPHNIVIALDPDTGKELWRHDPKINRDASSYQHMICRGVAYWDVNAGRAKDSPAPEAASMECPRRIFAPTMDATLIAVNADTGEACKSFGENGVIGLYHGMGMKKRGFLMPTSPPAVAQNVVVMAASVTDNFSTEEPSGVIRGYDPVTGKLMWNWDASNPDDTAPIAEGKTYTNNSPNSWGVSSVDEKLGMVYIPMGNETPDTWGGNRNPHGEKYNSAIVALDLATGKVRWVYQTVHHDIWDMDIGGQPTLVDIDTPKGKVPSVVATTKRGDIYVIDRRDGSLVVPAPEKPVPTANAAPGDKLSPTQPFSALTFLPEKNISETDMWGTTPFDQLACRIIFRQHRYEGPFTPQTVAEGKIKGAIISPGPLGIFEWGGAAVDPVRQLLLVNPDYMGFLERLVPRAQANAPGGTGTEMGLQPQTGVPFAVEIKPFLSPLGFPCQAPPWGYIAAVDLRTMKKVWMHKNGTTRDSAPVPIALPLGVPSLGGISTTGGGVAFLSSTLDYYIRGYDVRNGKTVWKARLPAGGQATPMSYVSDKTGKQYVVVMAGGHGSLGTKMGDSLVAFALPDEAVKEAGKGK</sequence>
<evidence type="ECO:0000256" key="3">
    <source>
        <dbReference type="ARBA" id="ARBA00023002"/>
    </source>
</evidence>
<dbReference type="GO" id="GO:0016491">
    <property type="term" value="F:oxidoreductase activity"/>
    <property type="evidence" value="ECO:0007669"/>
    <property type="project" value="UniProtKB-KW"/>
</dbReference>
<evidence type="ECO:0000313" key="6">
    <source>
        <dbReference type="EMBL" id="MCM2565124.1"/>
    </source>
</evidence>
<dbReference type="SUPFAM" id="SSF50998">
    <property type="entry name" value="Quinoprotein alcohol dehydrogenase-like"/>
    <property type="match status" value="1"/>
</dbReference>
<evidence type="ECO:0000256" key="4">
    <source>
        <dbReference type="SAM" id="Phobius"/>
    </source>
</evidence>
<keyword evidence="4" id="KW-0812">Transmembrane</keyword>
<comment type="caution">
    <text evidence="6">The sequence shown here is derived from an EMBL/GenBank/DDBJ whole genome shotgun (WGS) entry which is preliminary data.</text>
</comment>
<feature type="transmembrane region" description="Helical" evidence="4">
    <location>
        <begin position="63"/>
        <end position="79"/>
    </location>
</feature>
<feature type="domain" description="Pyrrolo-quinoline quinone repeat" evidence="5">
    <location>
        <begin position="177"/>
        <end position="781"/>
    </location>
</feature>
<dbReference type="Proteomes" id="UP001202243">
    <property type="component" value="Unassembled WGS sequence"/>
</dbReference>
<reference evidence="6 7" key="1">
    <citation type="submission" date="2022-06" db="EMBL/GenBank/DDBJ databases">
        <title>Janthinobacterium kumbetensis sp. nov., isolated from spring water in Turkey.</title>
        <authorList>
            <person name="Inan Bektas K."/>
            <person name="Belduz A.A."/>
            <person name="Canakci S."/>
            <person name="Nalcaoglu A."/>
            <person name="Ceylan E."/>
            <person name="Kati H."/>
        </authorList>
    </citation>
    <scope>NUCLEOTIDE SEQUENCE [LARGE SCALE GENOMIC DNA]</scope>
    <source>
        <strain evidence="6 7">GK</strain>
    </source>
</reference>
<organism evidence="6 7">
    <name type="scientific">Janthinobacterium kumbetense</name>
    <dbReference type="NCBI Taxonomy" id="2950280"/>
    <lineage>
        <taxon>Bacteria</taxon>
        <taxon>Pseudomonadati</taxon>
        <taxon>Pseudomonadota</taxon>
        <taxon>Betaproteobacteria</taxon>
        <taxon>Burkholderiales</taxon>
        <taxon>Oxalobacteraceae</taxon>
        <taxon>Janthinobacterium</taxon>
    </lineage>
</organism>
<dbReference type="EC" id="1.1.-.-" evidence="6"/>
<keyword evidence="4" id="KW-1133">Transmembrane helix</keyword>
<dbReference type="EMBL" id="JAMQGR010000001">
    <property type="protein sequence ID" value="MCM2565124.1"/>
    <property type="molecule type" value="Genomic_DNA"/>
</dbReference>
<dbReference type="InterPro" id="IPR018391">
    <property type="entry name" value="PQQ_b-propeller_rpt"/>
</dbReference>
<evidence type="ECO:0000313" key="7">
    <source>
        <dbReference type="Proteomes" id="UP001202243"/>
    </source>
</evidence>
<evidence type="ECO:0000256" key="2">
    <source>
        <dbReference type="ARBA" id="ARBA00008156"/>
    </source>
</evidence>
<gene>
    <name evidence="6" type="ORF">NCG91_05905</name>
</gene>
<dbReference type="PANTHER" id="PTHR32303:SF4">
    <property type="entry name" value="QUINOPROTEIN GLUCOSE DEHYDROGENASE"/>
    <property type="match status" value="1"/>
</dbReference>
<comment type="similarity">
    <text evidence="2">Belongs to the bacterial PQQ dehydrogenase family.</text>
</comment>
<feature type="transmembrane region" description="Helical" evidence="4">
    <location>
        <begin position="128"/>
        <end position="145"/>
    </location>
</feature>
<feature type="transmembrane region" description="Helical" evidence="4">
    <location>
        <begin position="39"/>
        <end position="56"/>
    </location>
</feature>
<dbReference type="InterPro" id="IPR017511">
    <property type="entry name" value="PQQ_mDH"/>
</dbReference>
<keyword evidence="7" id="KW-1185">Reference proteome</keyword>
<dbReference type="Gene3D" id="2.140.10.10">
    <property type="entry name" value="Quinoprotein alcohol dehydrogenase-like superfamily"/>
    <property type="match status" value="2"/>
</dbReference>
<keyword evidence="3 6" id="KW-0560">Oxidoreductase</keyword>
<feature type="transmembrane region" description="Helical" evidence="4">
    <location>
        <begin position="85"/>
        <end position="107"/>
    </location>
</feature>
<dbReference type="RefSeq" id="WP_251348977.1">
    <property type="nucleotide sequence ID" value="NZ_JAMQGR010000001.1"/>
</dbReference>
<keyword evidence="4" id="KW-0472">Membrane</keyword>
<dbReference type="InterPro" id="IPR002372">
    <property type="entry name" value="PQQ_rpt_dom"/>
</dbReference>
<dbReference type="InterPro" id="IPR011047">
    <property type="entry name" value="Quinoprotein_ADH-like_sf"/>
</dbReference>
<comment type="cofactor">
    <cofactor evidence="1">
        <name>pyrroloquinoline quinone</name>
        <dbReference type="ChEBI" id="CHEBI:58442"/>
    </cofactor>
</comment>
<dbReference type="CDD" id="cd10280">
    <property type="entry name" value="PQQ_mGDH"/>
    <property type="match status" value="1"/>
</dbReference>
<feature type="transmembrane region" description="Helical" evidence="4">
    <location>
        <begin position="12"/>
        <end position="33"/>
    </location>
</feature>
<dbReference type="NCBIfam" id="TIGR03074">
    <property type="entry name" value="PQQ_membr_DH"/>
    <property type="match status" value="1"/>
</dbReference>
<dbReference type="PANTHER" id="PTHR32303">
    <property type="entry name" value="QUINOPROTEIN ALCOHOL DEHYDROGENASE (CYTOCHROME C)"/>
    <property type="match status" value="1"/>
</dbReference>
<proteinExistence type="inferred from homology"/>
<name>A0ABT0WN14_9BURK</name>
<protein>
    <submittedName>
        <fullName evidence="6">Membrane-bound PQQ-dependent dehydrogenase, glucose/quinate/shikimate family</fullName>
        <ecNumber evidence="6">1.1.-.-</ecNumber>
    </submittedName>
</protein>
<evidence type="ECO:0000256" key="1">
    <source>
        <dbReference type="ARBA" id="ARBA00001931"/>
    </source>
</evidence>
<dbReference type="SMART" id="SM00564">
    <property type="entry name" value="PQQ"/>
    <property type="match status" value="5"/>
</dbReference>
<evidence type="ECO:0000259" key="5">
    <source>
        <dbReference type="Pfam" id="PF01011"/>
    </source>
</evidence>